<organism evidence="1">
    <name type="scientific">Herbaspirillum huttiense subsp. nephrolepidis</name>
    <dbReference type="NCBI Taxonomy" id="3075126"/>
    <lineage>
        <taxon>Bacteria</taxon>
        <taxon>Pseudomonadati</taxon>
        <taxon>Pseudomonadota</taxon>
        <taxon>Betaproteobacteria</taxon>
        <taxon>Burkholderiales</taxon>
        <taxon>Oxalobacteraceae</taxon>
        <taxon>Herbaspirillum</taxon>
    </lineage>
</organism>
<comment type="caution">
    <text evidence="1">The sequence shown here is derived from an EMBL/GenBank/DDBJ whole genome shotgun (WGS) entry which is preliminary data.</text>
</comment>
<accession>A0AAE4GAZ6</accession>
<dbReference type="Gene3D" id="3.10.450.50">
    <property type="match status" value="1"/>
</dbReference>
<reference evidence="1" key="1">
    <citation type="submission" date="2023-02" db="EMBL/GenBank/DDBJ databases">
        <title>Description of Herbaspirillum huttiense subsp. nephrolepsisexaltata and Herbaspirillum huttiense subsp. lycopersicon.</title>
        <authorList>
            <person name="Poudel M."/>
            <person name="Sharma A."/>
            <person name="Goss E."/>
            <person name="Tapia J.H."/>
            <person name="Harmon C.M."/>
            <person name="Jones J.B."/>
        </authorList>
    </citation>
    <scope>NUCLEOTIDE SEQUENCE</scope>
    <source>
        <strain evidence="1">NC40101</strain>
    </source>
</reference>
<dbReference type="AlphaFoldDB" id="A0AAE4GAZ6"/>
<dbReference type="GO" id="GO:0030638">
    <property type="term" value="P:polyketide metabolic process"/>
    <property type="evidence" value="ECO:0007669"/>
    <property type="project" value="InterPro"/>
</dbReference>
<protein>
    <submittedName>
        <fullName evidence="1">Ester cyclase</fullName>
    </submittedName>
</protein>
<dbReference type="InterPro" id="IPR009959">
    <property type="entry name" value="Cyclase_SnoaL-like"/>
</dbReference>
<dbReference type="SUPFAM" id="SSF54427">
    <property type="entry name" value="NTF2-like"/>
    <property type="match status" value="1"/>
</dbReference>
<gene>
    <name evidence="1" type="ORF">RJN63_17280</name>
</gene>
<dbReference type="InterPro" id="IPR032710">
    <property type="entry name" value="NTF2-like_dom_sf"/>
</dbReference>
<name>A0AAE4GAZ6_9BURK</name>
<proteinExistence type="predicted"/>
<sequence>MTCNPFGVELFSDFYNYNDAAKASQIVSERVSDSFVDHAAVFGAAPDKAGFTRSVAFINSAFSQKYNVLKTIEQNNIVVAIWNAEVVHTGQFLHLPPTGKTFRLEGITAYELHEGLVTAHWEKFDVLAMLTALGIVPEIGG</sequence>
<evidence type="ECO:0000313" key="1">
    <source>
        <dbReference type="EMBL" id="MDT0338596.1"/>
    </source>
</evidence>
<dbReference type="Pfam" id="PF07366">
    <property type="entry name" value="SnoaL"/>
    <property type="match status" value="1"/>
</dbReference>
<dbReference type="RefSeq" id="WP_310838049.1">
    <property type="nucleotide sequence ID" value="NZ_JAVLSM010000010.1"/>
</dbReference>
<dbReference type="EMBL" id="JAVRAA010000009">
    <property type="protein sequence ID" value="MDT0338596.1"/>
    <property type="molecule type" value="Genomic_DNA"/>
</dbReference>